<reference evidence="5" key="1">
    <citation type="submission" date="2016-01" db="EMBL/GenBank/DDBJ databases">
        <authorList>
            <person name="Regsiter A."/>
            <person name="william w."/>
        </authorList>
    </citation>
    <scope>NUCLEOTIDE SEQUENCE [LARGE SCALE GENOMIC DNA]</scope>
    <source>
        <strain evidence="5">CFBP 6623</strain>
    </source>
</reference>
<feature type="compositionally biased region" description="Low complexity" evidence="2">
    <location>
        <begin position="156"/>
        <end position="176"/>
    </location>
</feature>
<dbReference type="PANTHER" id="PTHR21666:SF263">
    <property type="entry name" value="MUREIN HYDROLASE ACTIVATOR NLPD"/>
    <property type="match status" value="1"/>
</dbReference>
<feature type="domain" description="LysM" evidence="3">
    <location>
        <begin position="311"/>
        <end position="354"/>
    </location>
</feature>
<accession>A0A1S7P8P9</accession>
<dbReference type="InterPro" id="IPR036779">
    <property type="entry name" value="LysM_dom_sf"/>
</dbReference>
<name>A0A1S7P8P9_9HYPH</name>
<evidence type="ECO:0000313" key="4">
    <source>
        <dbReference type="EMBL" id="CUX17665.1"/>
    </source>
</evidence>
<feature type="domain" description="LysM" evidence="3">
    <location>
        <begin position="199"/>
        <end position="243"/>
    </location>
</feature>
<dbReference type="Gene3D" id="2.70.70.10">
    <property type="entry name" value="Glucose Permease (Domain IIA)"/>
    <property type="match status" value="1"/>
</dbReference>
<evidence type="ECO:0000259" key="3">
    <source>
        <dbReference type="PROSITE" id="PS51782"/>
    </source>
</evidence>
<dbReference type="SMART" id="SM00257">
    <property type="entry name" value="LysM"/>
    <property type="match status" value="2"/>
</dbReference>
<dbReference type="SUPFAM" id="SSF54106">
    <property type="entry name" value="LysM domain"/>
    <property type="match status" value="2"/>
</dbReference>
<keyword evidence="5" id="KW-1185">Reference proteome</keyword>
<feature type="compositionally biased region" description="Polar residues" evidence="2">
    <location>
        <begin position="116"/>
        <end position="134"/>
    </location>
</feature>
<dbReference type="Proteomes" id="UP000191988">
    <property type="component" value="Unassembled WGS sequence"/>
</dbReference>
<dbReference type="CDD" id="cd00118">
    <property type="entry name" value="LysM"/>
    <property type="match status" value="2"/>
</dbReference>
<sequence length="548" mass="55863">MRRVGVSVDRVMRMRHSSKIGKSVAKMFAAALLASVATGCSSDATRFGGLFSSGPDQMTTASIPARQGGGAYAQAPVPQGDMNGGYASAAPQGGYANQNMAGNSYPQSGGYGGGIQPSTARSASASPVQRSELSAPSAVASRDPSTRNEAMAQPFPSAQRQAAPSLAAPARQAAAPVTDNLTTATVRSDKNGWHTDGASSVTLRPGESITTISNRYGVPEKELLRVNGLKTASSAQAGQSILIPKFGQVRNAAKDAAGNIALNRNGDQPTPLRSPEGNVAVLPSQAAARDKVASEAGKLTPPGGKPLPPTGGYKVQPGDSLAKIARENGVSVAALKAANGLSNESIRVGQTLSMPGAGTDNVKTASVPAKEAAKAVETASAKPEPYKAPAAAAATVPAAPAATASVSDIEKKSDMASLAPESTGIGKYRWPVRGAVINNFGDNVEGSRNDGINISVPEGTPIKAAENGVVIYAGNGLKQLGNTVLVRHDDGKVTVYGNAANLDVQRGQKVQRGQTIATSGMTGSAKRPQVHFEVRKDATPVNPSGFLE</sequence>
<dbReference type="Pfam" id="PF01476">
    <property type="entry name" value="LysM"/>
    <property type="match status" value="2"/>
</dbReference>
<dbReference type="InterPro" id="IPR016047">
    <property type="entry name" value="M23ase_b-sheet_dom"/>
</dbReference>
<dbReference type="GO" id="GO:0004222">
    <property type="term" value="F:metalloendopeptidase activity"/>
    <property type="evidence" value="ECO:0007669"/>
    <property type="project" value="TreeGrafter"/>
</dbReference>
<dbReference type="InterPro" id="IPR050570">
    <property type="entry name" value="Cell_wall_metabolism_enzyme"/>
</dbReference>
<dbReference type="PROSITE" id="PS51782">
    <property type="entry name" value="LYSM"/>
    <property type="match status" value="2"/>
</dbReference>
<keyword evidence="4" id="KW-0449">Lipoprotein</keyword>
<dbReference type="STRING" id="1183432.AGR3A_Cc200034"/>
<dbReference type="Gene3D" id="3.10.350.10">
    <property type="entry name" value="LysM domain"/>
    <property type="match status" value="2"/>
</dbReference>
<feature type="region of interest" description="Disordered" evidence="2">
    <location>
        <begin position="107"/>
        <end position="180"/>
    </location>
</feature>
<evidence type="ECO:0000313" key="5">
    <source>
        <dbReference type="Proteomes" id="UP000191988"/>
    </source>
</evidence>
<dbReference type="AlphaFoldDB" id="A0A1S7P8P9"/>
<proteinExistence type="inferred from homology"/>
<gene>
    <name evidence="4" type="primary">lppB</name>
    <name evidence="4" type="ORF">AGR3A_Cc200034</name>
</gene>
<organism evidence="4 5">
    <name type="scientific">Agrobacterium tomkonis CFBP 6623</name>
    <dbReference type="NCBI Taxonomy" id="1183432"/>
    <lineage>
        <taxon>Bacteria</taxon>
        <taxon>Pseudomonadati</taxon>
        <taxon>Pseudomonadota</taxon>
        <taxon>Alphaproteobacteria</taxon>
        <taxon>Hyphomicrobiales</taxon>
        <taxon>Rhizobiaceae</taxon>
        <taxon>Rhizobium/Agrobacterium group</taxon>
        <taxon>Agrobacterium</taxon>
        <taxon>Agrobacterium tumefaciens complex</taxon>
    </lineage>
</organism>
<dbReference type="PANTHER" id="PTHR21666">
    <property type="entry name" value="PEPTIDASE-RELATED"/>
    <property type="match status" value="1"/>
</dbReference>
<dbReference type="EMBL" id="FBWK01000013">
    <property type="protein sequence ID" value="CUX17665.1"/>
    <property type="molecule type" value="Genomic_DNA"/>
</dbReference>
<dbReference type="CDD" id="cd12797">
    <property type="entry name" value="M23_peptidase"/>
    <property type="match status" value="1"/>
</dbReference>
<feature type="region of interest" description="Disordered" evidence="2">
    <location>
        <begin position="54"/>
        <end position="77"/>
    </location>
</feature>
<comment type="similarity">
    <text evidence="1">Belongs to the E.coli NlpD/Haemophilus LppB family.</text>
</comment>
<evidence type="ECO:0000256" key="2">
    <source>
        <dbReference type="SAM" id="MobiDB-lite"/>
    </source>
</evidence>
<protein>
    <submittedName>
        <fullName evidence="4">Lipoprotein protein</fullName>
    </submittedName>
</protein>
<evidence type="ECO:0000256" key="1">
    <source>
        <dbReference type="ARBA" id="ARBA00038420"/>
    </source>
</evidence>
<dbReference type="InterPro" id="IPR011055">
    <property type="entry name" value="Dup_hybrid_motif"/>
</dbReference>
<dbReference type="SUPFAM" id="SSF51261">
    <property type="entry name" value="Duplicated hybrid motif"/>
    <property type="match status" value="1"/>
</dbReference>
<dbReference type="Pfam" id="PF01551">
    <property type="entry name" value="Peptidase_M23"/>
    <property type="match status" value="1"/>
</dbReference>
<dbReference type="InterPro" id="IPR018392">
    <property type="entry name" value="LysM"/>
</dbReference>
<feature type="region of interest" description="Disordered" evidence="2">
    <location>
        <begin position="284"/>
        <end position="317"/>
    </location>
</feature>